<evidence type="ECO:0000313" key="17">
    <source>
        <dbReference type="EMBL" id="SUV44189.1"/>
    </source>
</evidence>
<dbReference type="InterPro" id="IPR009057">
    <property type="entry name" value="Homeodomain-like_sf"/>
</dbReference>
<keyword evidence="4 17" id="KW-0808">Transferase</keyword>
<keyword evidence="7" id="KW-0067">ATP-binding</keyword>
<dbReference type="InterPro" id="IPR018060">
    <property type="entry name" value="HTH_AraC"/>
</dbReference>
<dbReference type="InterPro" id="IPR003594">
    <property type="entry name" value="HATPase_dom"/>
</dbReference>
<keyword evidence="9" id="KW-0805">Transcription regulation</keyword>
<evidence type="ECO:0000259" key="16">
    <source>
        <dbReference type="PROSITE" id="PS50110"/>
    </source>
</evidence>
<dbReference type="CDD" id="cd17574">
    <property type="entry name" value="REC_OmpR"/>
    <property type="match status" value="1"/>
</dbReference>
<evidence type="ECO:0000259" key="15">
    <source>
        <dbReference type="PROSITE" id="PS50109"/>
    </source>
</evidence>
<keyword evidence="10" id="KW-0804">Transcription</keyword>
<dbReference type="SMART" id="SM00387">
    <property type="entry name" value="HATPase_c"/>
    <property type="match status" value="1"/>
</dbReference>
<evidence type="ECO:0000256" key="5">
    <source>
        <dbReference type="ARBA" id="ARBA00022741"/>
    </source>
</evidence>
<evidence type="ECO:0000256" key="12">
    <source>
        <dbReference type="SAM" id="MobiDB-lite"/>
    </source>
</evidence>
<dbReference type="SUPFAM" id="SSF55874">
    <property type="entry name" value="ATPase domain of HSP90 chaperone/DNA topoisomerase II/histidine kinase"/>
    <property type="match status" value="1"/>
</dbReference>
<keyword evidence="8" id="KW-0902">Two-component regulatory system</keyword>
<dbReference type="Pfam" id="PF07495">
    <property type="entry name" value="Y_Y_Y"/>
    <property type="match status" value="1"/>
</dbReference>
<dbReference type="Gene3D" id="1.10.10.60">
    <property type="entry name" value="Homeodomain-like"/>
    <property type="match status" value="1"/>
</dbReference>
<dbReference type="Pfam" id="PF02518">
    <property type="entry name" value="HATPase_c"/>
    <property type="match status" value="1"/>
</dbReference>
<evidence type="ECO:0000256" key="4">
    <source>
        <dbReference type="ARBA" id="ARBA00022679"/>
    </source>
</evidence>
<keyword evidence="13" id="KW-0812">Transmembrane</keyword>
<dbReference type="Proteomes" id="UP000254424">
    <property type="component" value="Unassembled WGS sequence"/>
</dbReference>
<evidence type="ECO:0000256" key="1">
    <source>
        <dbReference type="ARBA" id="ARBA00000085"/>
    </source>
</evidence>
<dbReference type="InterPro" id="IPR005467">
    <property type="entry name" value="His_kinase_dom"/>
</dbReference>
<dbReference type="Gene3D" id="2.60.40.10">
    <property type="entry name" value="Immunoglobulins"/>
    <property type="match status" value="1"/>
</dbReference>
<dbReference type="InterPro" id="IPR004358">
    <property type="entry name" value="Sig_transdc_His_kin-like_C"/>
</dbReference>
<evidence type="ECO:0000259" key="14">
    <source>
        <dbReference type="PROSITE" id="PS01124"/>
    </source>
</evidence>
<evidence type="ECO:0000256" key="9">
    <source>
        <dbReference type="ARBA" id="ARBA00023015"/>
    </source>
</evidence>
<accession>A0A380ZB03</accession>
<dbReference type="PROSITE" id="PS50109">
    <property type="entry name" value="HIS_KIN"/>
    <property type="match status" value="1"/>
</dbReference>
<feature type="transmembrane region" description="Helical" evidence="13">
    <location>
        <begin position="779"/>
        <end position="801"/>
    </location>
</feature>
<evidence type="ECO:0000256" key="8">
    <source>
        <dbReference type="ARBA" id="ARBA00023012"/>
    </source>
</evidence>
<keyword evidence="13" id="KW-1133">Transmembrane helix</keyword>
<evidence type="ECO:0000256" key="13">
    <source>
        <dbReference type="SAM" id="Phobius"/>
    </source>
</evidence>
<keyword evidence="3 11" id="KW-0597">Phosphoprotein</keyword>
<dbReference type="GO" id="GO:0043565">
    <property type="term" value="F:sequence-specific DNA binding"/>
    <property type="evidence" value="ECO:0007669"/>
    <property type="project" value="InterPro"/>
</dbReference>
<dbReference type="InterPro" id="IPR011110">
    <property type="entry name" value="Reg_prop"/>
</dbReference>
<dbReference type="InterPro" id="IPR013783">
    <property type="entry name" value="Ig-like_fold"/>
</dbReference>
<dbReference type="FunFam" id="1.10.287.130:FF:000034">
    <property type="entry name" value="Two-component system sensor histidine kinase/response regulator"/>
    <property type="match status" value="1"/>
</dbReference>
<dbReference type="InterPro" id="IPR011123">
    <property type="entry name" value="Y_Y_Y"/>
</dbReference>
<dbReference type="InterPro" id="IPR011006">
    <property type="entry name" value="CheY-like_superfamily"/>
</dbReference>
<sequence length="1348" mass="154721">MTKSVFLSILLWIFIYPLRVRAIESINFIHIGVNEGLSQNTVFDITQDKQGNMWFATYDGLNKYDGYDFTIYRHNESDPHSIGSVIVRACITDTQGRIWAGTEEGLSLYDTEQDRFQNFRYSKNKKTLAINGIIEINEKQLLLYTNQNENLLTFDTETHCFSDNPLHPSLLNILPTAIAKQDNHIYIGSYKGVFSYSISDKTLKSIMPDKLKGKQILSILQQSPILLWIGTEGHGLYKVNLQTQEITNYVNNPKNPNSISSNYIRSLTLDPQNRLWIGTLNSLSIYDEKHDSFNNHTSNIEISGSLSQTSIRDIFMDAHGGMWLGTYYGGLNYYHPLKNRFHNIQFTAKKNSLNCNTIGCIKEDAQKGIWIGTNNGGLNHYNPHTQQFTHYMREEGLMSNDIKDIYIDEANDLVYIGTHTGGLGILHRKSGQIEIFHNEEVKNIYDIEPAANGELWMTGMSMLVRFNPRNKTFQSINSQIDGQPLAEDQFTYFLRDSKRRLWIGGEKGLSVYTEKDNGLLNTMIIPESSPLNYKSINCIHEARNGIFWIGTRNGIYRFDESKKETRQYTTAHGLPNNVVHGILEDSSGNLWLSTNQGLSCFQPNTEKFRNYADSDGLQSNQFTNNAHCRTADGQMYFGGINGITLFHPEQIVDNPYTPLVVITQLHLFNRRVFPNDDTGILKTDISGTKSITLSSKQSMFSLDFVVSNYISGNHNTFAYMLQGFDKEWYYSNSLRTVSYSNLPAGTYHFLVKAANSDGKWNETPTELEIVVLPVWYKTWWAILLFVIAFISITIFIFRYFWLRKSMEAKLQMERVDKERQKEVSEMKLRFFINISHELRTPLTLILAPVQEMLDKVSDRWLHRQLEHVQKNTNRLLHLVNQLMDYRRAELGVFNLKVRLNLIHNVVEKNFLFYERLAQRKRIAYNLSSNAEGREIFCDPDYMELIVNNLLSNAFKYTGEGKNITVTLKEENHELLLQVKDTGSGIPVDKQGKIFERFYQADNEHLGSGIGLSLVQRLVELHHGRIELESEEGVGSTFSIYLPTEESAYLPEEKQVESESIEEQRVYTTNNRDMYVIDTEDEEISEGETTPDETAAKDGQNKESILIVEDNPDIRQYLCEELGKTYHILKAENGEEALSIVKEQEVGLILTDVMMPVMDGLQLCKQIKQNLRTCHIPVIILSAKTDLKEQLEGLQVGADDYIPKPFSMIMIATKIKNLFRTRYRAIEHYSNSLKVEPEKVALNPLDEELLKKAIAIVEKHMDNVEFSTEIFAREMCMSRSNLHIKMKALTGESANDFIRKMRFNQACKLLKEGKYTVSEISGMVGFNTPSYFATSFKKYFGCLPSEYGK</sequence>
<dbReference type="PANTHER" id="PTHR43547:SF2">
    <property type="entry name" value="HYBRID SIGNAL TRANSDUCTION HISTIDINE KINASE C"/>
    <property type="match status" value="1"/>
</dbReference>
<dbReference type="SMART" id="SM00448">
    <property type="entry name" value="REC"/>
    <property type="match status" value="1"/>
</dbReference>
<dbReference type="SUPFAM" id="SSF101898">
    <property type="entry name" value="NHL repeat"/>
    <property type="match status" value="1"/>
</dbReference>
<dbReference type="FunFam" id="1.10.10.60:FF:000284">
    <property type="entry name" value="Two-component system sensor histidine kinase/response regulator"/>
    <property type="match status" value="1"/>
</dbReference>
<evidence type="ECO:0000256" key="10">
    <source>
        <dbReference type="ARBA" id="ARBA00023163"/>
    </source>
</evidence>
<feature type="domain" description="HTH araC/xylS-type" evidence="14">
    <location>
        <begin position="1250"/>
        <end position="1348"/>
    </location>
</feature>
<feature type="modified residue" description="4-aspartylphosphate" evidence="11">
    <location>
        <position position="1151"/>
    </location>
</feature>
<dbReference type="SUPFAM" id="SSF46689">
    <property type="entry name" value="Homeodomain-like"/>
    <property type="match status" value="1"/>
</dbReference>
<evidence type="ECO:0000256" key="6">
    <source>
        <dbReference type="ARBA" id="ARBA00022777"/>
    </source>
</evidence>
<comment type="catalytic activity">
    <reaction evidence="1">
        <text>ATP + protein L-histidine = ADP + protein N-phospho-L-histidine.</text>
        <dbReference type="EC" id="2.7.13.3"/>
    </reaction>
</comment>
<evidence type="ECO:0000313" key="18">
    <source>
        <dbReference type="Proteomes" id="UP000254424"/>
    </source>
</evidence>
<keyword evidence="6 17" id="KW-0418">Kinase</keyword>
<keyword evidence="5" id="KW-0547">Nucleotide-binding</keyword>
<dbReference type="EC" id="2.7.13.3" evidence="2"/>
<dbReference type="Pfam" id="PF12833">
    <property type="entry name" value="HTH_18"/>
    <property type="match status" value="1"/>
</dbReference>
<dbReference type="Gene3D" id="3.30.565.10">
    <property type="entry name" value="Histidine kinase-like ATPase, C-terminal domain"/>
    <property type="match status" value="1"/>
</dbReference>
<dbReference type="SUPFAM" id="SSF47384">
    <property type="entry name" value="Homodimeric domain of signal transducing histidine kinase"/>
    <property type="match status" value="1"/>
</dbReference>
<dbReference type="GO" id="GO:0000155">
    <property type="term" value="F:phosphorelay sensor kinase activity"/>
    <property type="evidence" value="ECO:0007669"/>
    <property type="project" value="InterPro"/>
</dbReference>
<feature type="compositionally biased region" description="Acidic residues" evidence="12">
    <location>
        <begin position="1079"/>
        <end position="1090"/>
    </location>
</feature>
<dbReference type="InterPro" id="IPR036890">
    <property type="entry name" value="HATPase_C_sf"/>
</dbReference>
<evidence type="ECO:0000256" key="7">
    <source>
        <dbReference type="ARBA" id="ARBA00022840"/>
    </source>
</evidence>
<dbReference type="GO" id="GO:0003700">
    <property type="term" value="F:DNA-binding transcription factor activity"/>
    <property type="evidence" value="ECO:0007669"/>
    <property type="project" value="InterPro"/>
</dbReference>
<dbReference type="PANTHER" id="PTHR43547">
    <property type="entry name" value="TWO-COMPONENT HISTIDINE KINASE"/>
    <property type="match status" value="1"/>
</dbReference>
<dbReference type="FunFam" id="3.40.50.2300:FF:000138">
    <property type="entry name" value="Two-component system sensor histidine kinase/response regulator"/>
    <property type="match status" value="1"/>
</dbReference>
<proteinExistence type="predicted"/>
<dbReference type="PROSITE" id="PS50110">
    <property type="entry name" value="RESPONSE_REGULATORY"/>
    <property type="match status" value="1"/>
</dbReference>
<evidence type="ECO:0000256" key="3">
    <source>
        <dbReference type="ARBA" id="ARBA00022553"/>
    </source>
</evidence>
<dbReference type="GeneID" id="93072186"/>
<dbReference type="RefSeq" id="WP_039952997.1">
    <property type="nucleotide sequence ID" value="NZ_CABKNQ010000020.1"/>
</dbReference>
<dbReference type="EMBL" id="UFSX01000002">
    <property type="protein sequence ID" value="SUV44189.1"/>
    <property type="molecule type" value="Genomic_DNA"/>
</dbReference>
<feature type="domain" description="Histidine kinase" evidence="15">
    <location>
        <begin position="833"/>
        <end position="1045"/>
    </location>
</feature>
<dbReference type="PRINTS" id="PR00344">
    <property type="entry name" value="BCTRLSENSOR"/>
</dbReference>
<dbReference type="SMART" id="SM00388">
    <property type="entry name" value="HisKA"/>
    <property type="match status" value="1"/>
</dbReference>
<feature type="domain" description="Response regulatory" evidence="16">
    <location>
        <begin position="1103"/>
        <end position="1218"/>
    </location>
</feature>
<dbReference type="Gene3D" id="2.130.10.10">
    <property type="entry name" value="YVTN repeat-like/Quinoprotein amine dehydrogenase"/>
    <property type="match status" value="2"/>
</dbReference>
<dbReference type="Gene3D" id="1.10.287.130">
    <property type="match status" value="1"/>
</dbReference>
<dbReference type="SUPFAM" id="SSF63829">
    <property type="entry name" value="Calcium-dependent phosphotriesterase"/>
    <property type="match status" value="1"/>
</dbReference>
<gene>
    <name evidence="17" type="primary">evgS_10</name>
    <name evidence="17" type="ORF">NCTC11155_03600</name>
</gene>
<dbReference type="InterPro" id="IPR001789">
    <property type="entry name" value="Sig_transdc_resp-reg_receiver"/>
</dbReference>
<dbReference type="FunFam" id="3.30.565.10:FF:000037">
    <property type="entry name" value="Hybrid sensor histidine kinase/response regulator"/>
    <property type="match status" value="1"/>
</dbReference>
<dbReference type="GO" id="GO:0005524">
    <property type="term" value="F:ATP binding"/>
    <property type="evidence" value="ECO:0007669"/>
    <property type="project" value="UniProtKB-KW"/>
</dbReference>
<dbReference type="InterPro" id="IPR003661">
    <property type="entry name" value="HisK_dim/P_dom"/>
</dbReference>
<reference evidence="17 18" key="1">
    <citation type="submission" date="2018-06" db="EMBL/GenBank/DDBJ databases">
        <authorList>
            <consortium name="Pathogen Informatics"/>
            <person name="Doyle S."/>
        </authorList>
    </citation>
    <scope>NUCLEOTIDE SEQUENCE [LARGE SCALE GENOMIC DNA]</scope>
    <source>
        <strain evidence="17 18">NCTC11155</strain>
    </source>
</reference>
<dbReference type="Pfam" id="PF00512">
    <property type="entry name" value="HisKA"/>
    <property type="match status" value="1"/>
</dbReference>
<organism evidence="17 18">
    <name type="scientific">Bacteroides eggerthii</name>
    <dbReference type="NCBI Taxonomy" id="28111"/>
    <lineage>
        <taxon>Bacteria</taxon>
        <taxon>Pseudomonadati</taxon>
        <taxon>Bacteroidota</taxon>
        <taxon>Bacteroidia</taxon>
        <taxon>Bacteroidales</taxon>
        <taxon>Bacteroidaceae</taxon>
        <taxon>Bacteroides</taxon>
    </lineage>
</organism>
<dbReference type="Pfam" id="PF07494">
    <property type="entry name" value="Reg_prop"/>
    <property type="match status" value="6"/>
</dbReference>
<dbReference type="InterPro" id="IPR015943">
    <property type="entry name" value="WD40/YVTN_repeat-like_dom_sf"/>
</dbReference>
<dbReference type="CDD" id="cd00075">
    <property type="entry name" value="HATPase"/>
    <property type="match status" value="1"/>
</dbReference>
<evidence type="ECO:0000256" key="2">
    <source>
        <dbReference type="ARBA" id="ARBA00012438"/>
    </source>
</evidence>
<dbReference type="Pfam" id="PF00072">
    <property type="entry name" value="Response_reg"/>
    <property type="match status" value="1"/>
</dbReference>
<keyword evidence="13" id="KW-0472">Membrane</keyword>
<protein>
    <recommendedName>
        <fullName evidence="2">histidine kinase</fullName>
        <ecNumber evidence="2">2.7.13.3</ecNumber>
    </recommendedName>
</protein>
<dbReference type="STRING" id="483216.BACEGG_00264"/>
<feature type="region of interest" description="Disordered" evidence="12">
    <location>
        <begin position="1079"/>
        <end position="1100"/>
    </location>
</feature>
<dbReference type="InterPro" id="IPR036097">
    <property type="entry name" value="HisK_dim/P_sf"/>
</dbReference>
<dbReference type="SUPFAM" id="SSF52172">
    <property type="entry name" value="CheY-like"/>
    <property type="match status" value="1"/>
</dbReference>
<dbReference type="PROSITE" id="PS01124">
    <property type="entry name" value="HTH_ARAC_FAMILY_2"/>
    <property type="match status" value="1"/>
</dbReference>
<name>A0A380ZB03_9BACE</name>
<dbReference type="SMART" id="SM00342">
    <property type="entry name" value="HTH_ARAC"/>
    <property type="match status" value="1"/>
</dbReference>
<dbReference type="OrthoDB" id="717811at2"/>
<dbReference type="CDD" id="cd00082">
    <property type="entry name" value="HisKA"/>
    <property type="match status" value="1"/>
</dbReference>
<dbReference type="FunFam" id="2.60.40.10:FF:000791">
    <property type="entry name" value="Two-component system sensor histidine kinase/response regulator"/>
    <property type="match status" value="1"/>
</dbReference>
<evidence type="ECO:0000256" key="11">
    <source>
        <dbReference type="PROSITE-ProRule" id="PRU00169"/>
    </source>
</evidence>
<dbReference type="Gene3D" id="3.40.50.2300">
    <property type="match status" value="1"/>
</dbReference>